<dbReference type="InterPro" id="IPR029068">
    <property type="entry name" value="Glyas_Bleomycin-R_OHBP_Dase"/>
</dbReference>
<dbReference type="EMBL" id="QGTQ01000012">
    <property type="protein sequence ID" value="PWW00751.1"/>
    <property type="molecule type" value="Genomic_DNA"/>
</dbReference>
<dbReference type="GO" id="GO:0016829">
    <property type="term" value="F:lyase activity"/>
    <property type="evidence" value="ECO:0007669"/>
    <property type="project" value="UniProtKB-KW"/>
</dbReference>
<organism evidence="2 3">
    <name type="scientific">Paenibacillus cellulosilyticus</name>
    <dbReference type="NCBI Taxonomy" id="375489"/>
    <lineage>
        <taxon>Bacteria</taxon>
        <taxon>Bacillati</taxon>
        <taxon>Bacillota</taxon>
        <taxon>Bacilli</taxon>
        <taxon>Bacillales</taxon>
        <taxon>Paenibacillaceae</taxon>
        <taxon>Paenibacillus</taxon>
    </lineage>
</organism>
<gene>
    <name evidence="2" type="ORF">DFQ01_112104</name>
</gene>
<dbReference type="Proteomes" id="UP000246635">
    <property type="component" value="Unassembled WGS sequence"/>
</dbReference>
<proteinExistence type="predicted"/>
<dbReference type="PROSITE" id="PS51819">
    <property type="entry name" value="VOC"/>
    <property type="match status" value="1"/>
</dbReference>
<dbReference type="SUPFAM" id="SSF54593">
    <property type="entry name" value="Glyoxalase/Bleomycin resistance protein/Dihydroxybiphenyl dioxygenase"/>
    <property type="match status" value="1"/>
</dbReference>
<dbReference type="InterPro" id="IPR004360">
    <property type="entry name" value="Glyas_Fos-R_dOase_dom"/>
</dbReference>
<dbReference type="OrthoDB" id="2608626at2"/>
<evidence type="ECO:0000313" key="2">
    <source>
        <dbReference type="EMBL" id="PWW00751.1"/>
    </source>
</evidence>
<keyword evidence="2" id="KW-0456">Lyase</keyword>
<protein>
    <submittedName>
        <fullName evidence="2">Putative enzyme related to lactoylglutathione lyase</fullName>
    </submittedName>
</protein>
<feature type="domain" description="VOC" evidence="1">
    <location>
        <begin position="11"/>
        <end position="129"/>
    </location>
</feature>
<dbReference type="InterPro" id="IPR037523">
    <property type="entry name" value="VOC_core"/>
</dbReference>
<evidence type="ECO:0000313" key="3">
    <source>
        <dbReference type="Proteomes" id="UP000246635"/>
    </source>
</evidence>
<keyword evidence="3" id="KW-1185">Reference proteome</keyword>
<dbReference type="Pfam" id="PF00903">
    <property type="entry name" value="Glyoxalase"/>
    <property type="match status" value="1"/>
</dbReference>
<reference evidence="2 3" key="1">
    <citation type="submission" date="2018-05" db="EMBL/GenBank/DDBJ databases">
        <title>Genomic Encyclopedia of Type Strains, Phase III (KMG-III): the genomes of soil and plant-associated and newly described type strains.</title>
        <authorList>
            <person name="Whitman W."/>
        </authorList>
    </citation>
    <scope>NUCLEOTIDE SEQUENCE [LARGE SCALE GENOMIC DNA]</scope>
    <source>
        <strain evidence="2 3">CECT 5696</strain>
    </source>
</reference>
<name>A0A2V2YSY5_9BACL</name>
<evidence type="ECO:0000259" key="1">
    <source>
        <dbReference type="PROSITE" id="PS51819"/>
    </source>
</evidence>
<dbReference type="Gene3D" id="3.10.180.10">
    <property type="entry name" value="2,3-Dihydroxybiphenyl 1,2-Dioxygenase, domain 1"/>
    <property type="match status" value="1"/>
</dbReference>
<dbReference type="CDD" id="cd06587">
    <property type="entry name" value="VOC"/>
    <property type="match status" value="1"/>
</dbReference>
<accession>A0A2V2YSY5</accession>
<sequence length="132" mass="14765">MERFVEMKKPYISHVQLPVNDLDQAVEWYCGVFGCRLEGNFGDFASVKFGNDVNLFMWKTETGTTANFTVGGEEYPVLGVEVDDMDALVGKVEVSGGGKLKGLIVTDDDGRRFLKFHDPFGNLIVTHEEPKR</sequence>
<comment type="caution">
    <text evidence="2">The sequence shown here is derived from an EMBL/GenBank/DDBJ whole genome shotgun (WGS) entry which is preliminary data.</text>
</comment>
<dbReference type="AlphaFoldDB" id="A0A2V2YSY5"/>